<dbReference type="Proteomes" id="UP000656813">
    <property type="component" value="Unassembled WGS sequence"/>
</dbReference>
<protein>
    <submittedName>
        <fullName evidence="2">Uncharacterized protein</fullName>
    </submittedName>
</protein>
<feature type="transmembrane region" description="Helical" evidence="1">
    <location>
        <begin position="12"/>
        <end position="33"/>
    </location>
</feature>
<evidence type="ECO:0000313" key="3">
    <source>
        <dbReference type="Proteomes" id="UP000656813"/>
    </source>
</evidence>
<proteinExistence type="predicted"/>
<name>A0A8J3ELA7_9BACL</name>
<feature type="transmembrane region" description="Helical" evidence="1">
    <location>
        <begin position="39"/>
        <end position="67"/>
    </location>
</feature>
<accession>A0A8J3ELA7</accession>
<keyword evidence="1" id="KW-0472">Membrane</keyword>
<reference evidence="2" key="1">
    <citation type="journal article" date="2014" name="Int. J. Syst. Evol. Microbiol.">
        <title>Complete genome sequence of Corynebacterium casei LMG S-19264T (=DSM 44701T), isolated from a smear-ripened cheese.</title>
        <authorList>
            <consortium name="US DOE Joint Genome Institute (JGI-PGF)"/>
            <person name="Walter F."/>
            <person name="Albersmeier A."/>
            <person name="Kalinowski J."/>
            <person name="Ruckert C."/>
        </authorList>
    </citation>
    <scope>NUCLEOTIDE SEQUENCE</scope>
    <source>
        <strain evidence="2">CGMCC 1.12777</strain>
    </source>
</reference>
<reference evidence="2" key="2">
    <citation type="submission" date="2020-09" db="EMBL/GenBank/DDBJ databases">
        <authorList>
            <person name="Sun Q."/>
            <person name="Zhou Y."/>
        </authorList>
    </citation>
    <scope>NUCLEOTIDE SEQUENCE</scope>
    <source>
        <strain evidence="2">CGMCC 1.12777</strain>
    </source>
</reference>
<keyword evidence="1" id="KW-1133">Transmembrane helix</keyword>
<dbReference type="RefSeq" id="WP_188496534.1">
    <property type="nucleotide sequence ID" value="NZ_BMFV01000007.1"/>
</dbReference>
<gene>
    <name evidence="2" type="ORF">GCM10007096_12360</name>
</gene>
<dbReference type="AlphaFoldDB" id="A0A8J3ELA7"/>
<evidence type="ECO:0000256" key="1">
    <source>
        <dbReference type="SAM" id="Phobius"/>
    </source>
</evidence>
<evidence type="ECO:0000313" key="2">
    <source>
        <dbReference type="EMBL" id="GGH78634.1"/>
    </source>
</evidence>
<dbReference type="EMBL" id="BMFV01000007">
    <property type="protein sequence ID" value="GGH78634.1"/>
    <property type="molecule type" value="Genomic_DNA"/>
</dbReference>
<keyword evidence="3" id="KW-1185">Reference proteome</keyword>
<organism evidence="2 3">
    <name type="scientific">Pullulanibacillus pueri</name>
    <dbReference type="NCBI Taxonomy" id="1437324"/>
    <lineage>
        <taxon>Bacteria</taxon>
        <taxon>Bacillati</taxon>
        <taxon>Bacillota</taxon>
        <taxon>Bacilli</taxon>
        <taxon>Bacillales</taxon>
        <taxon>Sporolactobacillaceae</taxon>
        <taxon>Pullulanibacillus</taxon>
    </lineage>
</organism>
<sequence>MKKGSLRHAFKFILIVTLISIPLSGLFDTGTVFMDGIPWSIGVFIVIFIVLVGAFFDMIGVAAAAATETPFHAMGSKRIFGAKMAVKIVRNAEKVASICSDVIGDIASVLSGATALAVGQQIGNSLGLHGWGAEGISIAITVMATALTIGAKAFGKTVAVYFPTSIILFASRVVERGLTVLPGRRRGTTR</sequence>
<comment type="caution">
    <text evidence="2">The sequence shown here is derived from an EMBL/GenBank/DDBJ whole genome shotgun (WGS) entry which is preliminary data.</text>
</comment>
<keyword evidence="1" id="KW-0812">Transmembrane</keyword>